<dbReference type="InterPro" id="IPR002014">
    <property type="entry name" value="VHS_dom"/>
</dbReference>
<dbReference type="Gene3D" id="1.25.40.90">
    <property type="match status" value="1"/>
</dbReference>
<dbReference type="eggNOG" id="KOG1087">
    <property type="taxonomic scope" value="Eukaryota"/>
</dbReference>
<dbReference type="PANTHER" id="PTHR45898:SF4">
    <property type="entry name" value="TARGET OF MYB PROTEIN 1"/>
    <property type="match status" value="1"/>
</dbReference>
<dbReference type="EMBL" id="GG663740">
    <property type="protein sequence ID" value="EEH56225.1"/>
    <property type="molecule type" value="Genomic_DNA"/>
</dbReference>
<protein>
    <submittedName>
        <fullName evidence="3">Predicted protein</fullName>
    </submittedName>
</protein>
<gene>
    <name evidence="3" type="ORF">MICPUCDRAFT_58577</name>
</gene>
<dbReference type="GO" id="GO:0043130">
    <property type="term" value="F:ubiquitin binding"/>
    <property type="evidence" value="ECO:0007669"/>
    <property type="project" value="InterPro"/>
</dbReference>
<dbReference type="GO" id="GO:0043328">
    <property type="term" value="P:protein transport to vacuole involved in ubiquitin-dependent protein catabolic process via the multivesicular body sorting pathway"/>
    <property type="evidence" value="ECO:0007669"/>
    <property type="project" value="InterPro"/>
</dbReference>
<dbReference type="STRING" id="564608.C1MTW3"/>
<dbReference type="GO" id="GO:0035091">
    <property type="term" value="F:phosphatidylinositol binding"/>
    <property type="evidence" value="ECO:0007669"/>
    <property type="project" value="InterPro"/>
</dbReference>
<evidence type="ECO:0000256" key="1">
    <source>
        <dbReference type="ARBA" id="ARBA00007708"/>
    </source>
</evidence>
<name>C1MTW3_MICPC</name>
<keyword evidence="4" id="KW-1185">Reference proteome</keyword>
<organism evidence="4">
    <name type="scientific">Micromonas pusilla (strain CCMP1545)</name>
    <name type="common">Picoplanktonic green alga</name>
    <dbReference type="NCBI Taxonomy" id="564608"/>
    <lineage>
        <taxon>Eukaryota</taxon>
        <taxon>Viridiplantae</taxon>
        <taxon>Chlorophyta</taxon>
        <taxon>Mamiellophyceae</taxon>
        <taxon>Mamiellales</taxon>
        <taxon>Mamiellaceae</taxon>
        <taxon>Micromonas</taxon>
    </lineage>
</organism>
<dbReference type="SUPFAM" id="SSF48464">
    <property type="entry name" value="ENTH/VHS domain"/>
    <property type="match status" value="1"/>
</dbReference>
<evidence type="ECO:0000259" key="2">
    <source>
        <dbReference type="PROSITE" id="PS50179"/>
    </source>
</evidence>
<sequence>MAPRDKVKNPAYQLVDKATYDHLPEPDWGVCVDLCDLVNAEFPTYGKDAVKALKLKIQKRHRPNAQSFAFTTLETCMKNCGARFHHMVIAKDVLGEMMRLVLGGKLQPEVRTKILELVEEWATQLPIHQARSISHWSPYDRVGVVDADP</sequence>
<evidence type="ECO:0000313" key="3">
    <source>
        <dbReference type="EMBL" id="EEH56225.1"/>
    </source>
</evidence>
<accession>C1MTW3</accession>
<evidence type="ECO:0000313" key="4">
    <source>
        <dbReference type="Proteomes" id="UP000001876"/>
    </source>
</evidence>
<reference evidence="3 4" key="1">
    <citation type="journal article" date="2009" name="Science">
        <title>Green evolution and dynamic adaptations revealed by genomes of the marine picoeukaryotes Micromonas.</title>
        <authorList>
            <person name="Worden A.Z."/>
            <person name="Lee J.H."/>
            <person name="Mock T."/>
            <person name="Rouze P."/>
            <person name="Simmons M.P."/>
            <person name="Aerts A.L."/>
            <person name="Allen A.E."/>
            <person name="Cuvelier M.L."/>
            <person name="Derelle E."/>
            <person name="Everett M.V."/>
            <person name="Foulon E."/>
            <person name="Grimwood J."/>
            <person name="Gundlach H."/>
            <person name="Henrissat B."/>
            <person name="Napoli C."/>
            <person name="McDonald S.M."/>
            <person name="Parker M.S."/>
            <person name="Rombauts S."/>
            <person name="Salamov A."/>
            <person name="Von Dassow P."/>
            <person name="Badger J.H."/>
            <person name="Coutinho P.M."/>
            <person name="Demir E."/>
            <person name="Dubchak I."/>
            <person name="Gentemann C."/>
            <person name="Eikrem W."/>
            <person name="Gready J.E."/>
            <person name="John U."/>
            <person name="Lanier W."/>
            <person name="Lindquist E.A."/>
            <person name="Lucas S."/>
            <person name="Mayer K.F."/>
            <person name="Moreau H."/>
            <person name="Not F."/>
            <person name="Otillar R."/>
            <person name="Panaud O."/>
            <person name="Pangilinan J."/>
            <person name="Paulsen I."/>
            <person name="Piegu B."/>
            <person name="Poliakov A."/>
            <person name="Robbens S."/>
            <person name="Schmutz J."/>
            <person name="Toulza E."/>
            <person name="Wyss T."/>
            <person name="Zelensky A."/>
            <person name="Zhou K."/>
            <person name="Armbrust E.V."/>
            <person name="Bhattacharya D."/>
            <person name="Goodenough U.W."/>
            <person name="Van de Peer Y."/>
            <person name="Grigoriev I.V."/>
        </authorList>
    </citation>
    <scope>NUCLEOTIDE SEQUENCE [LARGE SCALE GENOMIC DNA]</scope>
    <source>
        <strain evidence="3 4">CCMP1545</strain>
    </source>
</reference>
<dbReference type="InterPro" id="IPR008942">
    <property type="entry name" value="ENTH_VHS"/>
</dbReference>
<dbReference type="InterPro" id="IPR044836">
    <property type="entry name" value="TOL_plant"/>
</dbReference>
<dbReference type="CDD" id="cd03561">
    <property type="entry name" value="VHS"/>
    <property type="match status" value="1"/>
</dbReference>
<feature type="domain" description="VHS" evidence="2">
    <location>
        <begin position="18"/>
        <end position="125"/>
    </location>
</feature>
<dbReference type="OrthoDB" id="2018246at2759"/>
<dbReference type="AlphaFoldDB" id="C1MTW3"/>
<dbReference type="KEGG" id="mpp:MICPUCDRAFT_58577"/>
<dbReference type="RefSeq" id="XP_003059093.1">
    <property type="nucleotide sequence ID" value="XM_003059047.1"/>
</dbReference>
<dbReference type="PROSITE" id="PS50179">
    <property type="entry name" value="VHS"/>
    <property type="match status" value="1"/>
</dbReference>
<proteinExistence type="inferred from homology"/>
<comment type="similarity">
    <text evidence="1">Belongs to the TOM1 family.</text>
</comment>
<dbReference type="Pfam" id="PF00790">
    <property type="entry name" value="VHS"/>
    <property type="match status" value="1"/>
</dbReference>
<dbReference type="Proteomes" id="UP000001876">
    <property type="component" value="Unassembled WGS sequence"/>
</dbReference>
<dbReference type="GeneID" id="9684829"/>
<dbReference type="PANTHER" id="PTHR45898">
    <property type="entry name" value="TOM1-LIKE PROTEIN"/>
    <property type="match status" value="1"/>
</dbReference>
<dbReference type="SMART" id="SM00288">
    <property type="entry name" value="VHS"/>
    <property type="match status" value="1"/>
</dbReference>